<dbReference type="SUPFAM" id="SSF52141">
    <property type="entry name" value="Uracil-DNA glycosylase-like"/>
    <property type="match status" value="1"/>
</dbReference>
<dbReference type="GO" id="GO:0051539">
    <property type="term" value="F:4 iron, 4 sulfur cluster binding"/>
    <property type="evidence" value="ECO:0007669"/>
    <property type="project" value="UniProtKB-KW"/>
</dbReference>
<keyword evidence="8" id="KW-0378">Hydrolase</keyword>
<evidence type="ECO:0000256" key="3">
    <source>
        <dbReference type="ARBA" id="ARBA00012030"/>
    </source>
</evidence>
<evidence type="ECO:0000259" key="12">
    <source>
        <dbReference type="SMART" id="SM00986"/>
    </source>
</evidence>
<evidence type="ECO:0000256" key="11">
    <source>
        <dbReference type="ARBA" id="ARBA00023204"/>
    </source>
</evidence>
<gene>
    <name evidence="13" type="ORF">AMJ39_01790</name>
</gene>
<comment type="catalytic activity">
    <reaction evidence="1">
        <text>Hydrolyzes single-stranded DNA or mismatched double-stranded DNA and polynucleotides, releasing free uracil.</text>
        <dbReference type="EC" id="3.2.2.27"/>
    </reaction>
</comment>
<dbReference type="Proteomes" id="UP000052008">
    <property type="component" value="Unassembled WGS sequence"/>
</dbReference>
<dbReference type="SMART" id="SM00987">
    <property type="entry name" value="UreE_C"/>
    <property type="match status" value="1"/>
</dbReference>
<reference evidence="13 14" key="1">
    <citation type="journal article" date="2015" name="Microbiome">
        <title>Genomic resolution of linkages in carbon, nitrogen, and sulfur cycling among widespread estuary sediment bacteria.</title>
        <authorList>
            <person name="Baker B.J."/>
            <person name="Lazar C.S."/>
            <person name="Teske A.P."/>
            <person name="Dick G.J."/>
        </authorList>
    </citation>
    <scope>NUCLEOTIDE SEQUENCE [LARGE SCALE GENOMIC DNA]</scope>
    <source>
        <strain evidence="13">DG_24</strain>
    </source>
</reference>
<dbReference type="InterPro" id="IPR051536">
    <property type="entry name" value="UDG_Type-4/5"/>
</dbReference>
<evidence type="ECO:0000256" key="5">
    <source>
        <dbReference type="ARBA" id="ARBA00022485"/>
    </source>
</evidence>
<feature type="domain" description="Uracil-DNA glycosylase-like" evidence="12">
    <location>
        <begin position="35"/>
        <end position="181"/>
    </location>
</feature>
<evidence type="ECO:0000256" key="10">
    <source>
        <dbReference type="ARBA" id="ARBA00023014"/>
    </source>
</evidence>
<dbReference type="PANTHER" id="PTHR33693">
    <property type="entry name" value="TYPE-5 URACIL-DNA GLYCOSYLASE"/>
    <property type="match status" value="1"/>
</dbReference>
<evidence type="ECO:0000256" key="2">
    <source>
        <dbReference type="ARBA" id="ARBA00006521"/>
    </source>
</evidence>
<dbReference type="EC" id="3.2.2.27" evidence="3"/>
<protein>
    <recommendedName>
        <fullName evidence="4">Type-4 uracil-DNA glycosylase</fullName>
        <ecNumber evidence="3">3.2.2.27</ecNumber>
    </recommendedName>
</protein>
<dbReference type="Pfam" id="PF03167">
    <property type="entry name" value="UDG"/>
    <property type="match status" value="1"/>
</dbReference>
<dbReference type="PANTHER" id="PTHR33693:SF1">
    <property type="entry name" value="TYPE-4 URACIL-DNA GLYCOSYLASE"/>
    <property type="match status" value="1"/>
</dbReference>
<keyword evidence="5" id="KW-0004">4Fe-4S</keyword>
<sequence length="207" mass="22857">MEHQVGAERRLTRLGGRVRSCTRCGLSRTRTQVVFGAGSAEAKLVFVGEAPGRDEDLAGAPFVGAAGRLLTKIIESIGFRRDMVYITNILKCRPPENRNPLPEEIACCCPHLDMQLDIISPLVICTLGTFASQTLLGTTLPISSLRGRVWDCRGTMLVPTYHPAALLRNPGWKRRVWEDVQLLRRVYDDLVAGRIPRGALKAPLTPE</sequence>
<accession>A0A0S7WX51</accession>
<evidence type="ECO:0000256" key="6">
    <source>
        <dbReference type="ARBA" id="ARBA00022723"/>
    </source>
</evidence>
<comment type="caution">
    <text evidence="13">The sequence shown here is derived from an EMBL/GenBank/DDBJ whole genome shotgun (WGS) entry which is preliminary data.</text>
</comment>
<keyword evidence="7" id="KW-0227">DNA damage</keyword>
<dbReference type="InterPro" id="IPR036895">
    <property type="entry name" value="Uracil-DNA_glycosylase-like_sf"/>
</dbReference>
<dbReference type="GO" id="GO:0046872">
    <property type="term" value="F:metal ion binding"/>
    <property type="evidence" value="ECO:0007669"/>
    <property type="project" value="UniProtKB-KW"/>
</dbReference>
<dbReference type="EMBL" id="LIZS01000006">
    <property type="protein sequence ID" value="KPJ54172.1"/>
    <property type="molecule type" value="Genomic_DNA"/>
</dbReference>
<evidence type="ECO:0000256" key="7">
    <source>
        <dbReference type="ARBA" id="ARBA00022763"/>
    </source>
</evidence>
<evidence type="ECO:0000256" key="1">
    <source>
        <dbReference type="ARBA" id="ARBA00001400"/>
    </source>
</evidence>
<dbReference type="InterPro" id="IPR005273">
    <property type="entry name" value="Ura-DNA_glyco_family4"/>
</dbReference>
<name>A0A0S7WX51_UNCT6</name>
<keyword evidence="6" id="KW-0479">Metal-binding</keyword>
<evidence type="ECO:0000256" key="9">
    <source>
        <dbReference type="ARBA" id="ARBA00023004"/>
    </source>
</evidence>
<keyword evidence="10" id="KW-0411">Iron-sulfur</keyword>
<dbReference type="SMART" id="SM00986">
    <property type="entry name" value="UDG"/>
    <property type="match status" value="1"/>
</dbReference>
<dbReference type="Gene3D" id="3.40.470.10">
    <property type="entry name" value="Uracil-DNA glycosylase-like domain"/>
    <property type="match status" value="1"/>
</dbReference>
<dbReference type="STRING" id="1703770.AMJ39_01790"/>
<evidence type="ECO:0000313" key="13">
    <source>
        <dbReference type="EMBL" id="KPJ54172.1"/>
    </source>
</evidence>
<dbReference type="GO" id="GO:0006281">
    <property type="term" value="P:DNA repair"/>
    <property type="evidence" value="ECO:0007669"/>
    <property type="project" value="UniProtKB-KW"/>
</dbReference>
<keyword evidence="9" id="KW-0408">Iron</keyword>
<evidence type="ECO:0000256" key="8">
    <source>
        <dbReference type="ARBA" id="ARBA00022801"/>
    </source>
</evidence>
<dbReference type="AlphaFoldDB" id="A0A0S7WX51"/>
<keyword evidence="11" id="KW-0234">DNA repair</keyword>
<dbReference type="NCBIfam" id="TIGR00758">
    <property type="entry name" value="UDG_fam4"/>
    <property type="match status" value="1"/>
</dbReference>
<organism evidence="13 14">
    <name type="scientific">candidate division TA06 bacterium DG_24</name>
    <dbReference type="NCBI Taxonomy" id="1703770"/>
    <lineage>
        <taxon>Bacteria</taxon>
        <taxon>Bacteria division TA06</taxon>
    </lineage>
</organism>
<dbReference type="PATRIC" id="fig|1703770.3.peg.400"/>
<evidence type="ECO:0000313" key="14">
    <source>
        <dbReference type="Proteomes" id="UP000052008"/>
    </source>
</evidence>
<dbReference type="InterPro" id="IPR005122">
    <property type="entry name" value="Uracil-DNA_glycosylase-like"/>
</dbReference>
<dbReference type="GO" id="GO:0004844">
    <property type="term" value="F:uracil DNA N-glycosylase activity"/>
    <property type="evidence" value="ECO:0007669"/>
    <property type="project" value="UniProtKB-EC"/>
</dbReference>
<evidence type="ECO:0000256" key="4">
    <source>
        <dbReference type="ARBA" id="ARBA00019403"/>
    </source>
</evidence>
<comment type="similarity">
    <text evidence="2">Belongs to the uracil-DNA glycosylase (UDG) superfamily. Type 4 (UDGa) family.</text>
</comment>
<dbReference type="CDD" id="cd10030">
    <property type="entry name" value="UDG-F4_TTUDGA_SPO1dp_like"/>
    <property type="match status" value="1"/>
</dbReference>
<proteinExistence type="inferred from homology"/>